<reference evidence="1" key="1">
    <citation type="submission" date="2022-10" db="EMBL/GenBank/DDBJ databases">
        <title>Puccinia triticina Genome sequencing and assembly.</title>
        <authorList>
            <person name="Li C."/>
        </authorList>
    </citation>
    <scope>NUCLEOTIDE SEQUENCE</scope>
    <source>
        <strain evidence="1">Pt15</strain>
    </source>
</reference>
<accession>A0ABY7D4J0</accession>
<dbReference type="EMBL" id="CP110437">
    <property type="protein sequence ID" value="WAQ92549.1"/>
    <property type="molecule type" value="Genomic_DNA"/>
</dbReference>
<protein>
    <submittedName>
        <fullName evidence="1">Uncharacterized protein</fullName>
    </submittedName>
</protein>
<organism evidence="1 2">
    <name type="scientific">Puccinia triticina</name>
    <dbReference type="NCBI Taxonomy" id="208348"/>
    <lineage>
        <taxon>Eukaryota</taxon>
        <taxon>Fungi</taxon>
        <taxon>Dikarya</taxon>
        <taxon>Basidiomycota</taxon>
        <taxon>Pucciniomycotina</taxon>
        <taxon>Pucciniomycetes</taxon>
        <taxon>Pucciniales</taxon>
        <taxon>Pucciniaceae</taxon>
        <taxon>Puccinia</taxon>
    </lineage>
</organism>
<dbReference type="Proteomes" id="UP001164743">
    <property type="component" value="Chromosome 17A"/>
</dbReference>
<name>A0ABY7D4J0_9BASI</name>
<gene>
    <name evidence="1" type="ORF">PtA15_17A30</name>
</gene>
<evidence type="ECO:0000313" key="2">
    <source>
        <dbReference type="Proteomes" id="UP001164743"/>
    </source>
</evidence>
<keyword evidence="2" id="KW-1185">Reference proteome</keyword>
<dbReference type="RefSeq" id="XP_053028104.1">
    <property type="nucleotide sequence ID" value="XM_053164413.1"/>
</dbReference>
<dbReference type="GeneID" id="77805297"/>
<evidence type="ECO:0000313" key="1">
    <source>
        <dbReference type="EMBL" id="WAQ92549.1"/>
    </source>
</evidence>
<sequence>MSNMGPVIKGQVKYLCNGDAPFRAIGAVLFLVVSDDVWQFHIGSITGNSFVHVQGRLITEAQGPDTIPVLGHIYIRRLISARGR</sequence>
<proteinExistence type="predicted"/>